<feature type="region of interest" description="Disordered" evidence="1">
    <location>
        <begin position="74"/>
        <end position="138"/>
    </location>
</feature>
<evidence type="ECO:0000256" key="1">
    <source>
        <dbReference type="SAM" id="MobiDB-lite"/>
    </source>
</evidence>
<organism evidence="2 3">
    <name type="scientific">Papiliotrema laurentii</name>
    <name type="common">Cryptococcus laurentii</name>
    <dbReference type="NCBI Taxonomy" id="5418"/>
    <lineage>
        <taxon>Eukaryota</taxon>
        <taxon>Fungi</taxon>
        <taxon>Dikarya</taxon>
        <taxon>Basidiomycota</taxon>
        <taxon>Agaricomycotina</taxon>
        <taxon>Tremellomycetes</taxon>
        <taxon>Tremellales</taxon>
        <taxon>Rhynchogastremaceae</taxon>
        <taxon>Papiliotrema</taxon>
    </lineage>
</organism>
<evidence type="ECO:0000313" key="2">
    <source>
        <dbReference type="EMBL" id="KAK1925396.1"/>
    </source>
</evidence>
<gene>
    <name evidence="2" type="ORF">DB88DRAFT_483786</name>
</gene>
<keyword evidence="3" id="KW-1185">Reference proteome</keyword>
<protein>
    <submittedName>
        <fullName evidence="2">Uncharacterized protein</fullName>
    </submittedName>
</protein>
<sequence>MFGIKKKLNALMPGEGARGALQNVLTVEWSGHKTVLVEVPTTGPTRSNEVEMSGLGEGDYGRLIDEEEDPMYMNRSRGYFDQPRSQRAYDDETPPPLPPKPTDRYDHRSVSYNNAVQVKPGVGRERAHSHNPFDSIHDHDDLLDFETRRPARQTQHLSYGGPAGQQTSQRDQGLFDNDQRGWESFPGARGGSGKAVPDPWAGRGWGTGNGQGQTSPTNSTSTTHSETVQQMDDPFRN</sequence>
<name>A0AAD9FSF1_PAPLA</name>
<evidence type="ECO:0000313" key="3">
    <source>
        <dbReference type="Proteomes" id="UP001182556"/>
    </source>
</evidence>
<feature type="region of interest" description="Disordered" evidence="1">
    <location>
        <begin position="42"/>
        <end position="61"/>
    </location>
</feature>
<dbReference type="EMBL" id="JAODAN010000003">
    <property type="protein sequence ID" value="KAK1925396.1"/>
    <property type="molecule type" value="Genomic_DNA"/>
</dbReference>
<dbReference type="Proteomes" id="UP001182556">
    <property type="component" value="Unassembled WGS sequence"/>
</dbReference>
<feature type="compositionally biased region" description="Low complexity" evidence="1">
    <location>
        <begin position="212"/>
        <end position="227"/>
    </location>
</feature>
<feature type="region of interest" description="Disordered" evidence="1">
    <location>
        <begin position="153"/>
        <end position="237"/>
    </location>
</feature>
<reference evidence="2" key="1">
    <citation type="submission" date="2023-02" db="EMBL/GenBank/DDBJ databases">
        <title>Identification and recombinant expression of a fungal hydrolase from Papiliotrema laurentii that hydrolyzes apple cutin and clears colloidal polyester polyurethane.</title>
        <authorList>
            <consortium name="DOE Joint Genome Institute"/>
            <person name="Roman V.A."/>
            <person name="Bojanowski C."/>
            <person name="Crable B.R."/>
            <person name="Wagner D.N."/>
            <person name="Hung C.S."/>
            <person name="Nadeau L.J."/>
            <person name="Schratz L."/>
            <person name="Haridas S."/>
            <person name="Pangilinan J."/>
            <person name="Lipzen A."/>
            <person name="Na H."/>
            <person name="Yan M."/>
            <person name="Ng V."/>
            <person name="Grigoriev I.V."/>
            <person name="Spatafora J.W."/>
            <person name="Barlow D."/>
            <person name="Biffinger J."/>
            <person name="Kelley-Loughnane N."/>
            <person name="Varaljay V.A."/>
            <person name="Crookes-Goodson W.J."/>
        </authorList>
    </citation>
    <scope>NUCLEOTIDE SEQUENCE</scope>
    <source>
        <strain evidence="2">5307AH</strain>
    </source>
</reference>
<accession>A0AAD9FSF1</accession>
<dbReference type="AlphaFoldDB" id="A0AAD9FSF1"/>
<proteinExistence type="predicted"/>
<comment type="caution">
    <text evidence="2">The sequence shown here is derived from an EMBL/GenBank/DDBJ whole genome shotgun (WGS) entry which is preliminary data.</text>
</comment>